<comment type="caution">
    <text evidence="2">The sequence shown here is derived from an EMBL/GenBank/DDBJ whole genome shotgun (WGS) entry which is preliminary data.</text>
</comment>
<feature type="compositionally biased region" description="Basic residues" evidence="1">
    <location>
        <begin position="91"/>
        <end position="103"/>
    </location>
</feature>
<sequence>MMHLTVPQSRQELDTHIYQYSAFYNDWETVINHKENDLDSNNNGNTESVQTLTDTPTTPQQRQLDLQKIKKPKANTISTKQIQETSFSRSTAKRRERRLKKRNNQHIRLIHKELADNSLEGARSLEDVEKAQEYRREVRDQLRSFELTPSLLEPILSPLQGTEATKATATVHVTDGWCNGECGVHHLAEMTDHSLSYEGVTCPKTRQKVIPIMLVGTGALRGFSLARAHKLVDGSVKTVRVHGAVECVNRDCEAAQCGYTIRGRDDNAAVAIAIAGYSNLTSRDTLKTGERRTLPPFEPRLRPRIATPKPSAVTQLEYTKIPKASAMGPRLRLPDAPKDRVCDELLVSELLWNYYP</sequence>
<feature type="region of interest" description="Disordered" evidence="1">
    <location>
        <begin position="35"/>
        <end position="103"/>
    </location>
</feature>
<dbReference type="OrthoDB" id="2420459at2759"/>
<dbReference type="EMBL" id="JAAAIN010000332">
    <property type="protein sequence ID" value="KAG0316071.1"/>
    <property type="molecule type" value="Genomic_DNA"/>
</dbReference>
<feature type="compositionally biased region" description="Polar residues" evidence="1">
    <location>
        <begin position="75"/>
        <end position="90"/>
    </location>
</feature>
<proteinExistence type="predicted"/>
<keyword evidence="3" id="KW-1185">Reference proteome</keyword>
<organism evidence="2 3">
    <name type="scientific">Linnemannia gamsii</name>
    <dbReference type="NCBI Taxonomy" id="64522"/>
    <lineage>
        <taxon>Eukaryota</taxon>
        <taxon>Fungi</taxon>
        <taxon>Fungi incertae sedis</taxon>
        <taxon>Mucoromycota</taxon>
        <taxon>Mortierellomycotina</taxon>
        <taxon>Mortierellomycetes</taxon>
        <taxon>Mortierellales</taxon>
        <taxon>Mortierellaceae</taxon>
        <taxon>Linnemannia</taxon>
    </lineage>
</organism>
<dbReference type="AlphaFoldDB" id="A0A9P6RES9"/>
<evidence type="ECO:0000313" key="2">
    <source>
        <dbReference type="EMBL" id="KAG0316071.1"/>
    </source>
</evidence>
<evidence type="ECO:0000256" key="1">
    <source>
        <dbReference type="SAM" id="MobiDB-lite"/>
    </source>
</evidence>
<accession>A0A9P6RES9</accession>
<dbReference type="Proteomes" id="UP000823405">
    <property type="component" value="Unassembled WGS sequence"/>
</dbReference>
<reference evidence="2" key="1">
    <citation type="journal article" date="2020" name="Fungal Divers.">
        <title>Resolving the Mortierellaceae phylogeny through synthesis of multi-gene phylogenetics and phylogenomics.</title>
        <authorList>
            <person name="Vandepol N."/>
            <person name="Liber J."/>
            <person name="Desiro A."/>
            <person name="Na H."/>
            <person name="Kennedy M."/>
            <person name="Barry K."/>
            <person name="Grigoriev I.V."/>
            <person name="Miller A.N."/>
            <person name="O'Donnell K."/>
            <person name="Stajich J.E."/>
            <person name="Bonito G."/>
        </authorList>
    </citation>
    <scope>NUCLEOTIDE SEQUENCE</scope>
    <source>
        <strain evidence="2">NVP60</strain>
    </source>
</reference>
<evidence type="ECO:0000313" key="3">
    <source>
        <dbReference type="Proteomes" id="UP000823405"/>
    </source>
</evidence>
<name>A0A9P6RES9_9FUNG</name>
<gene>
    <name evidence="2" type="ORF">BGZ97_007464</name>
</gene>
<protein>
    <submittedName>
        <fullName evidence="2">Uncharacterized protein</fullName>
    </submittedName>
</protein>
<feature type="compositionally biased region" description="Polar residues" evidence="1">
    <location>
        <begin position="39"/>
        <end position="49"/>
    </location>
</feature>
<feature type="compositionally biased region" description="Low complexity" evidence="1">
    <location>
        <begin position="50"/>
        <end position="66"/>
    </location>
</feature>